<proteinExistence type="predicted"/>
<dbReference type="Proteomes" id="UP000613580">
    <property type="component" value="Unassembled WGS sequence"/>
</dbReference>
<feature type="compositionally biased region" description="Acidic residues" evidence="1">
    <location>
        <begin position="140"/>
        <end position="160"/>
    </location>
</feature>
<feature type="region of interest" description="Disordered" evidence="1">
    <location>
        <begin position="136"/>
        <end position="160"/>
    </location>
</feature>
<feature type="compositionally biased region" description="Acidic residues" evidence="1">
    <location>
        <begin position="350"/>
        <end position="359"/>
    </location>
</feature>
<feature type="compositionally biased region" description="Polar residues" evidence="1">
    <location>
        <begin position="364"/>
        <end position="374"/>
    </location>
</feature>
<feature type="compositionally biased region" description="Acidic residues" evidence="1">
    <location>
        <begin position="203"/>
        <end position="218"/>
    </location>
</feature>
<organism evidence="2 3">
    <name type="scientific">Mycena chlorophos</name>
    <name type="common">Agaric fungus</name>
    <name type="synonym">Agaricus chlorophos</name>
    <dbReference type="NCBI Taxonomy" id="658473"/>
    <lineage>
        <taxon>Eukaryota</taxon>
        <taxon>Fungi</taxon>
        <taxon>Dikarya</taxon>
        <taxon>Basidiomycota</taxon>
        <taxon>Agaricomycotina</taxon>
        <taxon>Agaricomycetes</taxon>
        <taxon>Agaricomycetidae</taxon>
        <taxon>Agaricales</taxon>
        <taxon>Marasmiineae</taxon>
        <taxon>Mycenaceae</taxon>
        <taxon>Mycena</taxon>
    </lineage>
</organism>
<name>A0A8H6S7Q2_MYCCL</name>
<keyword evidence="3" id="KW-1185">Reference proteome</keyword>
<sequence>MRKAVPELQGHSHKSLYLHYKRNSKAYDGWCKEAAAKEAAKGIRVNPRESIYNYAPTSPPTESCIINAADAPFLIALGLQRLADTHGVDLAEATRVWSFSNRDFRTADCVFIGRGIKDEDLRDDSDPEVMHEELMYLDSGESEEDGGPGSDSDDAMDEDEVGDGIGVAVQVAARGGDAVDKSSSDLDSDEAMPVVGEENSSSDADDEKSETGDVDDVEASVGDLDTTSRVLAWRKLQLAHENDDEAQTGDGDAPRTTPNIPLPSPALATASAVADLDMVPTDTEAAHPPQPPPLRPNGTRNWGRRVRTMAARPMLKPSGSRVTHFTEDEDDPPFIISYSQQQRDSGNGGEESDGEEDSEGGSYIPTQASLFGRG</sequence>
<evidence type="ECO:0000313" key="2">
    <source>
        <dbReference type="EMBL" id="KAF7293322.1"/>
    </source>
</evidence>
<comment type="caution">
    <text evidence="2">The sequence shown here is derived from an EMBL/GenBank/DDBJ whole genome shotgun (WGS) entry which is preliminary data.</text>
</comment>
<feature type="compositionally biased region" description="Low complexity" evidence="1">
    <location>
        <begin position="265"/>
        <end position="277"/>
    </location>
</feature>
<gene>
    <name evidence="2" type="ORF">HMN09_01211700</name>
</gene>
<feature type="region of interest" description="Disordered" evidence="1">
    <location>
        <begin position="239"/>
        <end position="374"/>
    </location>
</feature>
<feature type="region of interest" description="Disordered" evidence="1">
    <location>
        <begin position="175"/>
        <end position="222"/>
    </location>
</feature>
<evidence type="ECO:0000256" key="1">
    <source>
        <dbReference type="SAM" id="MobiDB-lite"/>
    </source>
</evidence>
<evidence type="ECO:0000313" key="3">
    <source>
        <dbReference type="Proteomes" id="UP000613580"/>
    </source>
</evidence>
<reference evidence="2" key="1">
    <citation type="submission" date="2020-05" db="EMBL/GenBank/DDBJ databases">
        <title>Mycena genomes resolve the evolution of fungal bioluminescence.</title>
        <authorList>
            <person name="Tsai I.J."/>
        </authorList>
    </citation>
    <scope>NUCLEOTIDE SEQUENCE</scope>
    <source>
        <strain evidence="2">110903Hualien_Pintung</strain>
    </source>
</reference>
<protein>
    <submittedName>
        <fullName evidence="2">F-box domain-containing protein</fullName>
    </submittedName>
</protein>
<accession>A0A8H6S7Q2</accession>
<dbReference type="AlphaFoldDB" id="A0A8H6S7Q2"/>
<dbReference type="EMBL" id="JACAZE010000021">
    <property type="protein sequence ID" value="KAF7293322.1"/>
    <property type="molecule type" value="Genomic_DNA"/>
</dbReference>